<organism evidence="3 4">
    <name type="scientific">candidate division KSB3 bacterium</name>
    <dbReference type="NCBI Taxonomy" id="2044937"/>
    <lineage>
        <taxon>Bacteria</taxon>
        <taxon>candidate division KSB3</taxon>
    </lineage>
</organism>
<gene>
    <name evidence="3" type="ORF">GF339_02520</name>
</gene>
<dbReference type="SUPFAM" id="SSF48695">
    <property type="entry name" value="Multiheme cytochromes"/>
    <property type="match status" value="2"/>
</dbReference>
<dbReference type="InterPro" id="IPR023155">
    <property type="entry name" value="Cyt_c-552/4"/>
</dbReference>
<evidence type="ECO:0000313" key="3">
    <source>
        <dbReference type="EMBL" id="MBD3323428.1"/>
    </source>
</evidence>
<dbReference type="InterPro" id="IPR051829">
    <property type="entry name" value="Multiheme_Cytochr_ET"/>
</dbReference>
<sequence length="512" mass="56849">MVGHTISPRLKEGGMMKHILSLGLVVAVVVGVSMTMPGSHAEEAPKISLSSKSKVCLGCHSRFTPGLVADWRTSRHATVTPAEALEKPDLERRVSAESIPDELAQTVVSCYECHSLNVEQHEDSFDHMGTTVNVVVSPNDCQTCHPVEVEQYSHSKKAYAPKNLMENPIYHTLTDVVIGVKTVESGELISQPPSQLTENDVCLGCHGTQVEVKGMKTVTTSMGELSLPDLANWPNQGVGRINPDGSRGACTSCHTRHGFSLKEARSFYTCAQCHGDPDVPAAPVYKVSKHGNIFAARHQEWTLDSVPWVVGQDFTAPTCATCHNSLLATHDGETIIERTHDFGERLYLRIFGLIYSHPQPKSGDTTIIENADGLPLPTTFTGDLAQEYLIDEAEQQRRLERMKTVCKSCHSTSLTDQHFVRFENTVKETDQMVLAATQLMVDAWEQTLEDNSNPFDEGIEQLWIKQWLFYANTVRYASAMTGGYKYTAFKDGWWELTNILQEMHDKISAKQK</sequence>
<reference evidence="3" key="1">
    <citation type="submission" date="2019-11" db="EMBL/GenBank/DDBJ databases">
        <title>Microbial mats filling the niche in hypersaline microbial mats.</title>
        <authorList>
            <person name="Wong H.L."/>
            <person name="Macleod F.I."/>
            <person name="White R.A. III"/>
            <person name="Burns B.P."/>
        </authorList>
    </citation>
    <scope>NUCLEOTIDE SEQUENCE</scope>
    <source>
        <strain evidence="3">Rbin_158</strain>
    </source>
</reference>
<accession>A0A9D5Q4M2</accession>
<dbReference type="AlphaFoldDB" id="A0A9D5Q4M2"/>
<dbReference type="Pfam" id="PF13447">
    <property type="entry name" value="Multi-haem_cyto"/>
    <property type="match status" value="1"/>
</dbReference>
<dbReference type="Gene3D" id="1.10.780.10">
    <property type="entry name" value="Hydroxylamine Oxidoreductase, Chain A, domain 1"/>
    <property type="match status" value="1"/>
</dbReference>
<dbReference type="PANTHER" id="PTHR35038">
    <property type="entry name" value="DISSIMILATORY SULFITE REDUCTASE SIRA"/>
    <property type="match status" value="1"/>
</dbReference>
<dbReference type="InterPro" id="IPR036280">
    <property type="entry name" value="Multihaem_cyt_sf"/>
</dbReference>
<evidence type="ECO:0000313" key="4">
    <source>
        <dbReference type="Proteomes" id="UP000649604"/>
    </source>
</evidence>
<comment type="caution">
    <text evidence="3">The sequence shown here is derived from an EMBL/GenBank/DDBJ whole genome shotgun (WGS) entry which is preliminary data.</text>
</comment>
<evidence type="ECO:0000256" key="1">
    <source>
        <dbReference type="ARBA" id="ARBA00022729"/>
    </source>
</evidence>
<name>A0A9D5Q4M2_9BACT</name>
<dbReference type="Proteomes" id="UP000649604">
    <property type="component" value="Unassembled WGS sequence"/>
</dbReference>
<dbReference type="PANTHER" id="PTHR35038:SF6">
    <property type="entry name" value="SURFACE LOCALIZED DECAHEME CYTOCHROME C LIPOPROTEIN"/>
    <property type="match status" value="1"/>
</dbReference>
<protein>
    <submittedName>
        <fullName evidence="3">Hydroxylamine oxidase</fullName>
    </submittedName>
</protein>
<proteinExistence type="predicted"/>
<dbReference type="Gene3D" id="1.20.850.10">
    <property type="entry name" value="Hydroxylamine Oxidoreductase, Chain A, domain 2"/>
    <property type="match status" value="1"/>
</dbReference>
<dbReference type="Pfam" id="PF13435">
    <property type="entry name" value="Cytochrome_C554"/>
    <property type="match status" value="1"/>
</dbReference>
<dbReference type="EMBL" id="WJJP01000075">
    <property type="protein sequence ID" value="MBD3323428.1"/>
    <property type="molecule type" value="Genomic_DNA"/>
</dbReference>
<dbReference type="GO" id="GO:0016491">
    <property type="term" value="F:oxidoreductase activity"/>
    <property type="evidence" value="ECO:0007669"/>
    <property type="project" value="TreeGrafter"/>
</dbReference>
<feature type="domain" description="Cytochrome c-552/4" evidence="2">
    <location>
        <begin position="141"/>
        <end position="218"/>
    </location>
</feature>
<keyword evidence="1" id="KW-0732">Signal</keyword>
<evidence type="ECO:0000259" key="2">
    <source>
        <dbReference type="Pfam" id="PF13435"/>
    </source>
</evidence>